<dbReference type="Proteomes" id="UP001165565">
    <property type="component" value="Unassembled WGS sequence"/>
</dbReference>
<accession>A0AA41ZC75</accession>
<sequence>MITRSAIFEGRITPGCEEAFFAAVRDRLAPLWAQFPDASNIRWQRIAARDEDAPPIVMLQQVDYPSLAALEAALASPIRARARAVTMEILEMFEGRFYHLVSAGNGMESAA</sequence>
<evidence type="ECO:0000313" key="2">
    <source>
        <dbReference type="Proteomes" id="UP001165565"/>
    </source>
</evidence>
<dbReference type="AlphaFoldDB" id="A0AA41ZC75"/>
<dbReference type="Gene3D" id="3.30.70.100">
    <property type="match status" value="1"/>
</dbReference>
<keyword evidence="2" id="KW-1185">Reference proteome</keyword>
<comment type="caution">
    <text evidence="1">The sequence shown here is derived from an EMBL/GenBank/DDBJ whole genome shotgun (WGS) entry which is preliminary data.</text>
</comment>
<evidence type="ECO:0000313" key="1">
    <source>
        <dbReference type="EMBL" id="MCW6533966.1"/>
    </source>
</evidence>
<dbReference type="RefSeq" id="WP_179513898.1">
    <property type="nucleotide sequence ID" value="NZ_JANFAV010000002.1"/>
</dbReference>
<dbReference type="SUPFAM" id="SSF54909">
    <property type="entry name" value="Dimeric alpha+beta barrel"/>
    <property type="match status" value="1"/>
</dbReference>
<name>A0AA41ZC75_9SPHN</name>
<dbReference type="EMBL" id="JANFAV010000002">
    <property type="protein sequence ID" value="MCW6533966.1"/>
    <property type="molecule type" value="Genomic_DNA"/>
</dbReference>
<organism evidence="1 2">
    <name type="scientific">Sphingomonas lycopersici</name>
    <dbReference type="NCBI Taxonomy" id="2951807"/>
    <lineage>
        <taxon>Bacteria</taxon>
        <taxon>Pseudomonadati</taxon>
        <taxon>Pseudomonadota</taxon>
        <taxon>Alphaproteobacteria</taxon>
        <taxon>Sphingomonadales</taxon>
        <taxon>Sphingomonadaceae</taxon>
        <taxon>Sphingomonas</taxon>
    </lineage>
</organism>
<gene>
    <name evidence="1" type="ORF">NEE01_04135</name>
</gene>
<protein>
    <submittedName>
        <fullName evidence="1">Uncharacterized protein</fullName>
    </submittedName>
</protein>
<proteinExistence type="predicted"/>
<reference evidence="1" key="1">
    <citation type="submission" date="2022-06" db="EMBL/GenBank/DDBJ databases">
        <title>Sphingomonas sp. nov. isolated from rhizosphere soil of tomato.</title>
        <authorList>
            <person name="Dong H."/>
            <person name="Gao R."/>
        </authorList>
    </citation>
    <scope>NUCLEOTIDE SEQUENCE</scope>
    <source>
        <strain evidence="1">MMSM24</strain>
    </source>
</reference>
<dbReference type="InterPro" id="IPR011008">
    <property type="entry name" value="Dimeric_a/b-barrel"/>
</dbReference>